<evidence type="ECO:0000256" key="2">
    <source>
        <dbReference type="ARBA" id="ARBA00005947"/>
    </source>
</evidence>
<keyword evidence="7" id="KW-1185">Reference proteome</keyword>
<name>A0A5Q2TK84_9BACI</name>
<dbReference type="InterPro" id="IPR037138">
    <property type="entry name" value="His_deacetylse_dom_sf"/>
</dbReference>
<dbReference type="EMBL" id="CP045915">
    <property type="protein sequence ID" value="QGH35349.1"/>
    <property type="molecule type" value="Genomic_DNA"/>
</dbReference>
<sequence>MKSENTAFIYTDDFLDYSFHEEHPFNQKRLLLTKELLEISKGLTKEQIVQPAQLDEGILYSIHDKDYIQTVKKASINHPASYESYGIGTHDTPSFPGMFDASLISVSGSVEACEQVMAGNVTHALNLGGGLHHGFPNRASGFCIFNDIAIAIQHLRKRDDVKVLYIDTDAHHGDGVQHCFYDDPNVCTVSFHETGRYLYPGTGKTSERGIKEGFGYSFNFPLDAFTEDDSFLEVFHSSIEKIAEYFQPDIIVSQHGVDSHYLDPLTHLHGTLHLFEEIPKIIHQLAHQFCHGKWVALGGGGYDIWRVVPRAWSQLWQVMNTNETFQGRIPQSWLDKWQKDSPVLLSNTWHDSLQDYREIPRRKEIEENNRRMYQQVLKFINNKKGRKYD</sequence>
<dbReference type="Gene3D" id="3.40.800.20">
    <property type="entry name" value="Histone deacetylase domain"/>
    <property type="match status" value="1"/>
</dbReference>
<dbReference type="GO" id="GO:0004407">
    <property type="term" value="F:histone deacetylase activity"/>
    <property type="evidence" value="ECO:0007669"/>
    <property type="project" value="TreeGrafter"/>
</dbReference>
<dbReference type="PANTHER" id="PTHR10625:SF10">
    <property type="entry name" value="HISTONE DEACETYLASE HDAC1"/>
    <property type="match status" value="1"/>
</dbReference>
<evidence type="ECO:0000256" key="3">
    <source>
        <dbReference type="ARBA" id="ARBA00020218"/>
    </source>
</evidence>
<evidence type="ECO:0000259" key="5">
    <source>
        <dbReference type="Pfam" id="PF00850"/>
    </source>
</evidence>
<dbReference type="RefSeq" id="WP_153791756.1">
    <property type="nucleotide sequence ID" value="NZ_CP045915.1"/>
</dbReference>
<dbReference type="KEGG" id="grc:GI584_15385"/>
<accession>A0A5Q2TK84</accession>
<dbReference type="PANTHER" id="PTHR10625">
    <property type="entry name" value="HISTONE DEACETYLASE HDAC1-RELATED"/>
    <property type="match status" value="1"/>
</dbReference>
<proteinExistence type="inferred from homology"/>
<evidence type="ECO:0000256" key="1">
    <source>
        <dbReference type="ARBA" id="ARBA00005101"/>
    </source>
</evidence>
<dbReference type="InterPro" id="IPR000286">
    <property type="entry name" value="HDACs"/>
</dbReference>
<evidence type="ECO:0000313" key="7">
    <source>
        <dbReference type="Proteomes" id="UP000339690"/>
    </source>
</evidence>
<dbReference type="CDD" id="cd09994">
    <property type="entry name" value="HDAC_AcuC_like"/>
    <property type="match status" value="1"/>
</dbReference>
<dbReference type="GO" id="GO:0045150">
    <property type="term" value="P:acetoin catabolic process"/>
    <property type="evidence" value="ECO:0007669"/>
    <property type="project" value="UniProtKB-UniPathway"/>
</dbReference>
<evidence type="ECO:0000313" key="6">
    <source>
        <dbReference type="EMBL" id="QGH35349.1"/>
    </source>
</evidence>
<comment type="pathway">
    <text evidence="1">Ketone degradation; acetoin degradation.</text>
</comment>
<protein>
    <recommendedName>
        <fullName evidence="3">Acetoin utilization protein AcuC</fullName>
    </recommendedName>
</protein>
<dbReference type="AlphaFoldDB" id="A0A5Q2TK84"/>
<dbReference type="InterPro" id="IPR023801">
    <property type="entry name" value="His_deacetylse_dom"/>
</dbReference>
<gene>
    <name evidence="6" type="ORF">GI584_15385</name>
</gene>
<feature type="domain" description="Histone deacetylase" evidence="5">
    <location>
        <begin position="23"/>
        <end position="318"/>
    </location>
</feature>
<keyword evidence="4" id="KW-0006">Acetoin catabolism</keyword>
<reference evidence="6 7" key="1">
    <citation type="submission" date="2019-11" db="EMBL/GenBank/DDBJ databases">
        <title>Gracilibacillus salitolerans sp. nov., a moderate halophile isolated from a saline soil in northwest China.</title>
        <authorList>
            <person name="Gan L."/>
        </authorList>
    </citation>
    <scope>NUCLEOTIDE SEQUENCE [LARGE SCALE GENOMIC DNA]</scope>
    <source>
        <strain evidence="6 7">SCU50</strain>
    </source>
</reference>
<dbReference type="PRINTS" id="PR01272">
    <property type="entry name" value="ACUCPROTEIN"/>
</dbReference>
<dbReference type="SUPFAM" id="SSF52768">
    <property type="entry name" value="Arginase/deacetylase"/>
    <property type="match status" value="1"/>
</dbReference>
<dbReference type="GO" id="GO:0040029">
    <property type="term" value="P:epigenetic regulation of gene expression"/>
    <property type="evidence" value="ECO:0007669"/>
    <property type="project" value="TreeGrafter"/>
</dbReference>
<comment type="similarity">
    <text evidence="2">Belongs to the histone deacetylase family.</text>
</comment>
<dbReference type="InterPro" id="IPR023696">
    <property type="entry name" value="Ureohydrolase_dom_sf"/>
</dbReference>
<dbReference type="Pfam" id="PF00850">
    <property type="entry name" value="Hist_deacetyl"/>
    <property type="match status" value="1"/>
</dbReference>
<dbReference type="InterPro" id="IPR003085">
    <property type="entry name" value="AcuC"/>
</dbReference>
<evidence type="ECO:0000256" key="4">
    <source>
        <dbReference type="ARBA" id="ARBA00022627"/>
    </source>
</evidence>
<dbReference type="PRINTS" id="PR01270">
    <property type="entry name" value="HDASUPER"/>
</dbReference>
<dbReference type="Proteomes" id="UP000339690">
    <property type="component" value="Chromosome"/>
</dbReference>
<organism evidence="6 7">
    <name type="scientific">Gracilibacillus salitolerans</name>
    <dbReference type="NCBI Taxonomy" id="2663022"/>
    <lineage>
        <taxon>Bacteria</taxon>
        <taxon>Bacillati</taxon>
        <taxon>Bacillota</taxon>
        <taxon>Bacilli</taxon>
        <taxon>Bacillales</taxon>
        <taxon>Bacillaceae</taxon>
        <taxon>Gracilibacillus</taxon>
    </lineage>
</organism>
<dbReference type="UniPathway" id="UPA00040"/>